<comment type="caution">
    <text evidence="1">The sequence shown here is derived from an EMBL/GenBank/DDBJ whole genome shotgun (WGS) entry which is preliminary data.</text>
</comment>
<dbReference type="Proteomes" id="UP001243330">
    <property type="component" value="Unassembled WGS sequence"/>
</dbReference>
<organism evidence="1 2">
    <name type="scientific">Colletotrichum chrysophilum</name>
    <dbReference type="NCBI Taxonomy" id="1836956"/>
    <lineage>
        <taxon>Eukaryota</taxon>
        <taxon>Fungi</taxon>
        <taxon>Dikarya</taxon>
        <taxon>Ascomycota</taxon>
        <taxon>Pezizomycotina</taxon>
        <taxon>Sordariomycetes</taxon>
        <taxon>Hypocreomycetidae</taxon>
        <taxon>Glomerellales</taxon>
        <taxon>Glomerellaceae</taxon>
        <taxon>Colletotrichum</taxon>
        <taxon>Colletotrichum gloeosporioides species complex</taxon>
    </lineage>
</organism>
<evidence type="ECO:0000313" key="2">
    <source>
        <dbReference type="Proteomes" id="UP001243330"/>
    </source>
</evidence>
<gene>
    <name evidence="1" type="ORF">CCHR01_09857</name>
</gene>
<dbReference type="AlphaFoldDB" id="A0AAD9EGC3"/>
<protein>
    <submittedName>
        <fullName evidence="1">Uncharacterized protein</fullName>
    </submittedName>
</protein>
<dbReference type="EMBL" id="JAQOWY010000200">
    <property type="protein sequence ID" value="KAK1847515.1"/>
    <property type="molecule type" value="Genomic_DNA"/>
</dbReference>
<sequence>MVADAPRARLPSLPVIMCAFHASEGVTSNSFGPQNQGSVASHARTKIRAVKETYLVLPYWASRHVANCRIG</sequence>
<proteinExistence type="predicted"/>
<evidence type="ECO:0000313" key="1">
    <source>
        <dbReference type="EMBL" id="KAK1847515.1"/>
    </source>
</evidence>
<keyword evidence="2" id="KW-1185">Reference proteome</keyword>
<reference evidence="1" key="1">
    <citation type="submission" date="2023-01" db="EMBL/GenBank/DDBJ databases">
        <title>Colletotrichum chrysophilum M932 genome sequence.</title>
        <authorList>
            <person name="Baroncelli R."/>
        </authorList>
    </citation>
    <scope>NUCLEOTIDE SEQUENCE</scope>
    <source>
        <strain evidence="1">M932</strain>
    </source>
</reference>
<accession>A0AAD9EGC3</accession>
<name>A0AAD9EGC3_9PEZI</name>